<keyword evidence="8" id="KW-0249">Electron transport</keyword>
<feature type="transmembrane region" description="Helical" evidence="13">
    <location>
        <begin position="15"/>
        <end position="35"/>
    </location>
</feature>
<keyword evidence="16" id="KW-1185">Reference proteome</keyword>
<evidence type="ECO:0000259" key="14">
    <source>
        <dbReference type="Pfam" id="PF01292"/>
    </source>
</evidence>
<accession>A0A4R7B6C9</accession>
<comment type="cofactor">
    <cofactor evidence="1">
        <name>heme b</name>
        <dbReference type="ChEBI" id="CHEBI:60344"/>
    </cofactor>
</comment>
<feature type="domain" description="Cytochrome b561 bacterial/Ni-hydrogenase" evidence="14">
    <location>
        <begin position="8"/>
        <end position="176"/>
    </location>
</feature>
<evidence type="ECO:0000256" key="8">
    <source>
        <dbReference type="ARBA" id="ARBA00022982"/>
    </source>
</evidence>
<organism evidence="15 16">
    <name type="scientific">Paludibacterium purpuratum</name>
    <dbReference type="NCBI Taxonomy" id="1144873"/>
    <lineage>
        <taxon>Bacteria</taxon>
        <taxon>Pseudomonadati</taxon>
        <taxon>Pseudomonadota</taxon>
        <taxon>Betaproteobacteria</taxon>
        <taxon>Neisseriales</taxon>
        <taxon>Chromobacteriaceae</taxon>
        <taxon>Paludibacterium</taxon>
    </lineage>
</organism>
<dbReference type="Proteomes" id="UP000295611">
    <property type="component" value="Unassembled WGS sequence"/>
</dbReference>
<dbReference type="GO" id="GO:0046872">
    <property type="term" value="F:metal ion binding"/>
    <property type="evidence" value="ECO:0007669"/>
    <property type="project" value="UniProtKB-KW"/>
</dbReference>
<evidence type="ECO:0000256" key="3">
    <source>
        <dbReference type="ARBA" id="ARBA00022448"/>
    </source>
</evidence>
<evidence type="ECO:0000256" key="6">
    <source>
        <dbReference type="ARBA" id="ARBA00022692"/>
    </source>
</evidence>
<reference evidence="15 16" key="1">
    <citation type="submission" date="2019-03" db="EMBL/GenBank/DDBJ databases">
        <title>Genomic Encyclopedia of Type Strains, Phase III (KMG-III): the genomes of soil and plant-associated and newly described type strains.</title>
        <authorList>
            <person name="Whitman W."/>
        </authorList>
    </citation>
    <scope>NUCLEOTIDE SEQUENCE [LARGE SCALE GENOMIC DNA]</scope>
    <source>
        <strain evidence="15 16">CECT 8976</strain>
    </source>
</reference>
<dbReference type="InterPro" id="IPR052168">
    <property type="entry name" value="Cytochrome_b561_oxidase"/>
</dbReference>
<keyword evidence="4" id="KW-1003">Cell membrane</keyword>
<evidence type="ECO:0000256" key="10">
    <source>
        <dbReference type="ARBA" id="ARBA00023004"/>
    </source>
</evidence>
<evidence type="ECO:0000313" key="16">
    <source>
        <dbReference type="Proteomes" id="UP000295611"/>
    </source>
</evidence>
<dbReference type="GO" id="GO:0020037">
    <property type="term" value="F:heme binding"/>
    <property type="evidence" value="ECO:0007669"/>
    <property type="project" value="TreeGrafter"/>
</dbReference>
<keyword evidence="11 13" id="KW-0472">Membrane</keyword>
<evidence type="ECO:0000256" key="4">
    <source>
        <dbReference type="ARBA" id="ARBA00022475"/>
    </source>
</evidence>
<dbReference type="Gene3D" id="1.20.950.20">
    <property type="entry name" value="Transmembrane di-heme cytochromes, Chain C"/>
    <property type="match status" value="1"/>
</dbReference>
<dbReference type="PANTHER" id="PTHR30529">
    <property type="entry name" value="CYTOCHROME B561"/>
    <property type="match status" value="1"/>
</dbReference>
<dbReference type="GO" id="GO:0009055">
    <property type="term" value="F:electron transfer activity"/>
    <property type="evidence" value="ECO:0007669"/>
    <property type="project" value="InterPro"/>
</dbReference>
<evidence type="ECO:0000256" key="1">
    <source>
        <dbReference type="ARBA" id="ARBA00001970"/>
    </source>
</evidence>
<dbReference type="SUPFAM" id="SSF81342">
    <property type="entry name" value="Transmembrane di-heme cytochromes"/>
    <property type="match status" value="1"/>
</dbReference>
<dbReference type="EMBL" id="SNZP01000008">
    <property type="protein sequence ID" value="TDR78473.1"/>
    <property type="molecule type" value="Genomic_DNA"/>
</dbReference>
<evidence type="ECO:0000256" key="7">
    <source>
        <dbReference type="ARBA" id="ARBA00022723"/>
    </source>
</evidence>
<keyword evidence="6 13" id="KW-0812">Transmembrane</keyword>
<evidence type="ECO:0000256" key="12">
    <source>
        <dbReference type="ARBA" id="ARBA00037975"/>
    </source>
</evidence>
<evidence type="ECO:0000256" key="13">
    <source>
        <dbReference type="SAM" id="Phobius"/>
    </source>
</evidence>
<dbReference type="InterPro" id="IPR016174">
    <property type="entry name" value="Di-haem_cyt_TM"/>
</dbReference>
<dbReference type="OrthoDB" id="8536275at2"/>
<keyword evidence="9 13" id="KW-1133">Transmembrane helix</keyword>
<evidence type="ECO:0000256" key="9">
    <source>
        <dbReference type="ARBA" id="ARBA00022989"/>
    </source>
</evidence>
<comment type="similarity">
    <text evidence="12">Belongs to the cytochrome b561 family.</text>
</comment>
<proteinExistence type="inferred from homology"/>
<dbReference type="PANTHER" id="PTHR30529:SF1">
    <property type="entry name" value="CYTOCHROME B561 HOMOLOG 2"/>
    <property type="match status" value="1"/>
</dbReference>
<gene>
    <name evidence="15" type="ORF">DFP86_108194</name>
</gene>
<feature type="transmembrane region" description="Helical" evidence="13">
    <location>
        <begin position="87"/>
        <end position="104"/>
    </location>
</feature>
<feature type="transmembrane region" description="Helical" evidence="13">
    <location>
        <begin position="47"/>
        <end position="67"/>
    </location>
</feature>
<keyword evidence="7" id="KW-0479">Metal-binding</keyword>
<dbReference type="Pfam" id="PF01292">
    <property type="entry name" value="Ni_hydr_CYTB"/>
    <property type="match status" value="1"/>
</dbReference>
<name>A0A4R7B6C9_9NEIS</name>
<dbReference type="InterPro" id="IPR011577">
    <property type="entry name" value="Cyt_b561_bac/Ni-Hgenase"/>
</dbReference>
<evidence type="ECO:0000256" key="5">
    <source>
        <dbReference type="ARBA" id="ARBA00022617"/>
    </source>
</evidence>
<feature type="transmembrane region" description="Helical" evidence="13">
    <location>
        <begin position="141"/>
        <end position="162"/>
    </location>
</feature>
<evidence type="ECO:0000256" key="11">
    <source>
        <dbReference type="ARBA" id="ARBA00023136"/>
    </source>
</evidence>
<dbReference type="GO" id="GO:0022904">
    <property type="term" value="P:respiratory electron transport chain"/>
    <property type="evidence" value="ECO:0007669"/>
    <property type="project" value="InterPro"/>
</dbReference>
<dbReference type="RefSeq" id="WP_133681311.1">
    <property type="nucleotide sequence ID" value="NZ_SNZP01000008.1"/>
</dbReference>
<comment type="caution">
    <text evidence="15">The sequence shown here is derived from an EMBL/GenBank/DDBJ whole genome shotgun (WGS) entry which is preliminary data.</text>
</comment>
<evidence type="ECO:0000256" key="2">
    <source>
        <dbReference type="ARBA" id="ARBA00004651"/>
    </source>
</evidence>
<keyword evidence="3" id="KW-0813">Transport</keyword>
<dbReference type="AlphaFoldDB" id="A0A4R7B6C9"/>
<keyword evidence="5" id="KW-0349">Heme</keyword>
<dbReference type="GO" id="GO:0005886">
    <property type="term" value="C:plasma membrane"/>
    <property type="evidence" value="ECO:0007669"/>
    <property type="project" value="UniProtKB-SubCell"/>
</dbReference>
<protein>
    <submittedName>
        <fullName evidence="15">Cytochrome b561</fullName>
    </submittedName>
</protein>
<keyword evidence="10" id="KW-0408">Iron</keyword>
<evidence type="ECO:0000313" key="15">
    <source>
        <dbReference type="EMBL" id="TDR78473.1"/>
    </source>
</evidence>
<comment type="subcellular location">
    <subcellularLocation>
        <location evidence="2">Cell membrane</location>
        <topology evidence="2">Multi-pass membrane protein</topology>
    </subcellularLocation>
</comment>
<sequence>MKPANNARYAAPMVLLHWLMAILIVTAFAVGLKIWSLPLSPLRLKLILGHKSAGIAVLLLLALRVIVRLASHVPPLPAHMSPIEQRLAHLGHLALYVLMLAVPLSGWAMSSAYGIPVVFLGVLHLPEWIASDPTLAEQLRWLHRGLNLLLALTIVGHAFFALKHHFFDHDGMLNRMRLGGSRSMEK</sequence>